<dbReference type="Pfam" id="PF01078">
    <property type="entry name" value="Mg_chelatase"/>
    <property type="match status" value="1"/>
</dbReference>
<dbReference type="AlphaFoldDB" id="A0A132TMJ0"/>
<dbReference type="EMBL" id="LIRB01000144">
    <property type="protein sequence ID" value="KWX72587.1"/>
    <property type="molecule type" value="Genomic_DNA"/>
</dbReference>
<dbReference type="PANTHER" id="PTHR32039">
    <property type="entry name" value="MAGNESIUM-CHELATASE SUBUNIT CHLI"/>
    <property type="match status" value="1"/>
</dbReference>
<evidence type="ECO:0000256" key="2">
    <source>
        <dbReference type="ARBA" id="ARBA00022741"/>
    </source>
</evidence>
<feature type="domain" description="AAA+ ATPase" evidence="4">
    <location>
        <begin position="259"/>
        <end position="445"/>
    </location>
</feature>
<keyword evidence="3" id="KW-0067">ATP-binding</keyword>
<sequence>MYGKMHSACLYGIEGVMIGVEIDLANGLPQTSIIGLPDSAIREAVERVRAAVKNCGYRYPQQRVTVNLAPADLRKEGTAFDLAIALGILTTSGQLVMPGAENLLLIGELALDGSLRPVTGVLPMVEAARRAGLTAVLVPSGNAAEAALISGMTIYAAEHLRQLPQPQAESEPLYAPESSAMPSPPVELSGLPFPVTVSSGPAVQEQALVKVLTLEHLKYTAEYKQADPVSTGGNLMVEDYSDVLGQNHVKRALMIAAAGMHNIVLIGPPGTGKTMLIKRLPGILPELGDRESLEVTKIYSAAGKLKDVRSGLMRSRPFRSPHHTISAAGLIGGGGVPKPGEVSLAHRGVLFLDELPEFSRNVLEVLRQPLEDGVVTISRARASFTFPAHFLLACSMNPCSCGLLGSVGTHQRCTCSPAKIAQYRSKISGPLLDRIDMQVDVPRPTDWEGQGPSLSSAEMRAEVLKVQAIQTERYKSLPIAWNSELSGAALRHYARLHKDGRELLNDILENLGLSMRAHDRIIKLARTIADLEGAVDISSAHLAEAVQYRNLDRQVVMEE</sequence>
<keyword evidence="2" id="KW-0547">Nucleotide-binding</keyword>
<evidence type="ECO:0000256" key="1">
    <source>
        <dbReference type="ARBA" id="ARBA00006354"/>
    </source>
</evidence>
<dbReference type="PANTHER" id="PTHR32039:SF7">
    <property type="entry name" value="COMPETENCE PROTEIN COMM"/>
    <property type="match status" value="1"/>
</dbReference>
<dbReference type="PRINTS" id="PR01657">
    <property type="entry name" value="MCMFAMILY"/>
</dbReference>
<dbReference type="InterPro" id="IPR025158">
    <property type="entry name" value="Mg_chelat-rel_C"/>
</dbReference>
<dbReference type="InterPro" id="IPR003593">
    <property type="entry name" value="AAA+_ATPase"/>
</dbReference>
<dbReference type="Pfam" id="PF13335">
    <property type="entry name" value="Mg_chelatase_C"/>
    <property type="match status" value="1"/>
</dbReference>
<evidence type="ECO:0000259" key="4">
    <source>
        <dbReference type="SMART" id="SM00382"/>
    </source>
</evidence>
<gene>
    <name evidence="5" type="ORF">AMQ84_25290</name>
</gene>
<dbReference type="InterPro" id="IPR020568">
    <property type="entry name" value="Ribosomal_Su5_D2-typ_SF"/>
</dbReference>
<dbReference type="SUPFAM" id="SSF52540">
    <property type="entry name" value="P-loop containing nucleoside triphosphate hydrolases"/>
    <property type="match status" value="1"/>
</dbReference>
<comment type="caution">
    <text evidence="5">The sequence shown here is derived from an EMBL/GenBank/DDBJ whole genome shotgun (WGS) entry which is preliminary data.</text>
</comment>
<reference evidence="5 6" key="1">
    <citation type="submission" date="2015-08" db="EMBL/GenBank/DDBJ databases">
        <title>Genomes of Paenibacillus riograndensis.</title>
        <authorList>
            <person name="Sant'Anna F.H."/>
            <person name="Souza R."/>
            <person name="Ambrosini A."/>
            <person name="Bach E."/>
            <person name="Fernandes G."/>
            <person name="Balsanelli E."/>
            <person name="Baura V.A."/>
            <person name="Pedrosa F.O."/>
            <person name="Souza E.M."/>
            <person name="Passaglia L."/>
        </authorList>
    </citation>
    <scope>NUCLEOTIDE SEQUENCE [LARGE SCALE GENOMIC DNA]</scope>
    <source>
        <strain evidence="5 6">CAS34</strain>
    </source>
</reference>
<dbReference type="NCBIfam" id="TIGR00368">
    <property type="entry name" value="YifB family Mg chelatase-like AAA ATPase"/>
    <property type="match status" value="1"/>
</dbReference>
<dbReference type="InterPro" id="IPR027417">
    <property type="entry name" value="P-loop_NTPase"/>
</dbReference>
<dbReference type="PATRIC" id="fig|483937.3.peg.5840"/>
<dbReference type="GO" id="GO:0005524">
    <property type="term" value="F:ATP binding"/>
    <property type="evidence" value="ECO:0007669"/>
    <property type="project" value="UniProtKB-KW"/>
</dbReference>
<evidence type="ECO:0000313" key="6">
    <source>
        <dbReference type="Proteomes" id="UP000070475"/>
    </source>
</evidence>
<dbReference type="SUPFAM" id="SSF54211">
    <property type="entry name" value="Ribosomal protein S5 domain 2-like"/>
    <property type="match status" value="1"/>
</dbReference>
<dbReference type="GO" id="GO:0003677">
    <property type="term" value="F:DNA binding"/>
    <property type="evidence" value="ECO:0007669"/>
    <property type="project" value="InterPro"/>
</dbReference>
<evidence type="ECO:0000256" key="3">
    <source>
        <dbReference type="ARBA" id="ARBA00022840"/>
    </source>
</evidence>
<dbReference type="InterPro" id="IPR004482">
    <property type="entry name" value="Mg_chelat-rel"/>
</dbReference>
<name>A0A132TMJ0_9BACL</name>
<proteinExistence type="inferred from homology"/>
<protein>
    <submittedName>
        <fullName evidence="5">Fis family transcriptional regulator</fullName>
    </submittedName>
</protein>
<comment type="similarity">
    <text evidence="1">Belongs to the Mg-chelatase subunits D/I family. ComM subfamily.</text>
</comment>
<dbReference type="Proteomes" id="UP000070475">
    <property type="component" value="Unassembled WGS sequence"/>
</dbReference>
<accession>A0A132TMJ0</accession>
<dbReference type="InterPro" id="IPR000523">
    <property type="entry name" value="Mg_chelatse_chII-like_cat_dom"/>
</dbReference>
<dbReference type="InterPro" id="IPR001208">
    <property type="entry name" value="MCM_dom"/>
</dbReference>
<dbReference type="InterPro" id="IPR014721">
    <property type="entry name" value="Ribsml_uS5_D2-typ_fold_subgr"/>
</dbReference>
<organism evidence="5 6">
    <name type="scientific">Paenibacillus riograndensis</name>
    <dbReference type="NCBI Taxonomy" id="483937"/>
    <lineage>
        <taxon>Bacteria</taxon>
        <taxon>Bacillati</taxon>
        <taxon>Bacillota</taxon>
        <taxon>Bacilli</taxon>
        <taxon>Bacillales</taxon>
        <taxon>Paenibacillaceae</taxon>
        <taxon>Paenibacillus</taxon>
        <taxon>Paenibacillus sonchi group</taxon>
    </lineage>
</organism>
<dbReference type="OrthoDB" id="9813147at2"/>
<dbReference type="Gene3D" id="3.40.50.300">
    <property type="entry name" value="P-loop containing nucleotide triphosphate hydrolases"/>
    <property type="match status" value="1"/>
</dbReference>
<evidence type="ECO:0000313" key="5">
    <source>
        <dbReference type="EMBL" id="KWX72587.1"/>
    </source>
</evidence>
<dbReference type="SMART" id="SM00382">
    <property type="entry name" value="AAA"/>
    <property type="match status" value="1"/>
</dbReference>
<dbReference type="Pfam" id="PF13541">
    <property type="entry name" value="ChlI"/>
    <property type="match status" value="1"/>
</dbReference>
<dbReference type="RefSeq" id="WP_060862609.1">
    <property type="nucleotide sequence ID" value="NZ_LIRB01000144.1"/>
</dbReference>
<keyword evidence="6" id="KW-1185">Reference proteome</keyword>
<dbReference type="Gene3D" id="3.30.230.10">
    <property type="match status" value="1"/>
</dbReference>
<dbReference type="InterPro" id="IPR045006">
    <property type="entry name" value="CHLI-like"/>
</dbReference>